<dbReference type="Pfam" id="PF13639">
    <property type="entry name" value="zf-RING_2"/>
    <property type="match status" value="1"/>
</dbReference>
<dbReference type="PANTHER" id="PTHR15710">
    <property type="entry name" value="E3 UBIQUITIN-PROTEIN LIGASE PRAJA"/>
    <property type="match status" value="1"/>
</dbReference>
<keyword evidence="8" id="KW-1185">Reference proteome</keyword>
<protein>
    <submittedName>
        <fullName evidence="7">RING-type domain-containing protein</fullName>
    </submittedName>
</protein>
<dbReference type="EMBL" id="CP151501">
    <property type="protein sequence ID" value="WZN59065.1"/>
    <property type="molecule type" value="Genomic_DNA"/>
</dbReference>
<evidence type="ECO:0000256" key="4">
    <source>
        <dbReference type="PROSITE-ProRule" id="PRU00175"/>
    </source>
</evidence>
<dbReference type="GO" id="GO:0061630">
    <property type="term" value="F:ubiquitin protein ligase activity"/>
    <property type="evidence" value="ECO:0007669"/>
    <property type="project" value="TreeGrafter"/>
</dbReference>
<dbReference type="PANTHER" id="PTHR15710:SF217">
    <property type="entry name" value="E3 UBIQUITIN-PROTEIN LIGASE RDUF2"/>
    <property type="match status" value="1"/>
</dbReference>
<feature type="region of interest" description="Disordered" evidence="5">
    <location>
        <begin position="287"/>
        <end position="324"/>
    </location>
</feature>
<gene>
    <name evidence="7" type="ORF">HKI87_01g05900</name>
</gene>
<evidence type="ECO:0000256" key="5">
    <source>
        <dbReference type="SAM" id="MobiDB-lite"/>
    </source>
</evidence>
<dbReference type="AlphaFoldDB" id="A0AAX4NY65"/>
<sequence length="426" mass="44486">MSGEGGTAEGPVPPTPGGSGPRGDLGRCRSIFCHSCQSERLCLVPLDSGEGREDGGGQRQLACPICGSEFVEELEPAPTLRAFPDPATSPTRASALSPVPVPQAGVAGPGSAAAGSAQTTSSVPLGGPSRFSVVHHPISVRVETRGHFTPQLLESFLSLGLPVGTAEGGTGETFGGSLGDYVFHNEALERVLAQLAENHAVVSQPAAAEEVAKLPRIRSVSGLRKATSEKCCSICQEDFCGAGEEGDGVCRAAIKMPCSHVFHEDCLLQWLKEHNTCPICRMSLPTSEGGEGEGQAARPGGSGEATTLGTPTTQGALGSEHESTEAEIDLEVLREMNDIDEDPRPGVNRIALDEAEGAGLSGDPGEWERSKSLWAKTRFLMKTLAPLGTMIKSLPLMKWVARPLGRAFHFLSGGRRSRGGSSRSSS</sequence>
<dbReference type="GO" id="GO:0008270">
    <property type="term" value="F:zinc ion binding"/>
    <property type="evidence" value="ECO:0007669"/>
    <property type="project" value="UniProtKB-KW"/>
</dbReference>
<feature type="domain" description="RING-type" evidence="6">
    <location>
        <begin position="232"/>
        <end position="281"/>
    </location>
</feature>
<dbReference type="Proteomes" id="UP001472866">
    <property type="component" value="Chromosome 01"/>
</dbReference>
<evidence type="ECO:0000259" key="6">
    <source>
        <dbReference type="PROSITE" id="PS50089"/>
    </source>
</evidence>
<feature type="compositionally biased region" description="Low complexity" evidence="5">
    <location>
        <begin position="102"/>
        <end position="123"/>
    </location>
</feature>
<keyword evidence="1" id="KW-0479">Metal-binding</keyword>
<keyword evidence="2 4" id="KW-0863">Zinc-finger</keyword>
<feature type="region of interest" description="Disordered" evidence="5">
    <location>
        <begin position="80"/>
        <end position="128"/>
    </location>
</feature>
<dbReference type="PROSITE" id="PS50089">
    <property type="entry name" value="ZF_RING_2"/>
    <property type="match status" value="1"/>
</dbReference>
<name>A0AAX4NY65_9CHLO</name>
<evidence type="ECO:0000256" key="2">
    <source>
        <dbReference type="ARBA" id="ARBA00022771"/>
    </source>
</evidence>
<feature type="compositionally biased region" description="Polar residues" evidence="5">
    <location>
        <begin position="304"/>
        <end position="316"/>
    </location>
</feature>
<organism evidence="7 8">
    <name type="scientific">Chloropicon roscoffensis</name>
    <dbReference type="NCBI Taxonomy" id="1461544"/>
    <lineage>
        <taxon>Eukaryota</taxon>
        <taxon>Viridiplantae</taxon>
        <taxon>Chlorophyta</taxon>
        <taxon>Chloropicophyceae</taxon>
        <taxon>Chloropicales</taxon>
        <taxon>Chloropicaceae</taxon>
        <taxon>Chloropicon</taxon>
    </lineage>
</organism>
<dbReference type="GO" id="GO:0016567">
    <property type="term" value="P:protein ubiquitination"/>
    <property type="evidence" value="ECO:0007669"/>
    <property type="project" value="TreeGrafter"/>
</dbReference>
<evidence type="ECO:0000313" key="7">
    <source>
        <dbReference type="EMBL" id="WZN59065.1"/>
    </source>
</evidence>
<proteinExistence type="predicted"/>
<dbReference type="GO" id="GO:0005737">
    <property type="term" value="C:cytoplasm"/>
    <property type="evidence" value="ECO:0007669"/>
    <property type="project" value="TreeGrafter"/>
</dbReference>
<dbReference type="SMART" id="SM00184">
    <property type="entry name" value="RING"/>
    <property type="match status" value="1"/>
</dbReference>
<feature type="region of interest" description="Disordered" evidence="5">
    <location>
        <begin position="1"/>
        <end position="23"/>
    </location>
</feature>
<dbReference type="Gene3D" id="3.30.40.10">
    <property type="entry name" value="Zinc/RING finger domain, C3HC4 (zinc finger)"/>
    <property type="match status" value="1"/>
</dbReference>
<dbReference type="InterPro" id="IPR001841">
    <property type="entry name" value="Znf_RING"/>
</dbReference>
<evidence type="ECO:0000313" key="8">
    <source>
        <dbReference type="Proteomes" id="UP001472866"/>
    </source>
</evidence>
<evidence type="ECO:0000256" key="3">
    <source>
        <dbReference type="ARBA" id="ARBA00022833"/>
    </source>
</evidence>
<reference evidence="7 8" key="1">
    <citation type="submission" date="2024-03" db="EMBL/GenBank/DDBJ databases">
        <title>Complete genome sequence of the green alga Chloropicon roscoffensis RCC1871.</title>
        <authorList>
            <person name="Lemieux C."/>
            <person name="Pombert J.-F."/>
            <person name="Otis C."/>
            <person name="Turmel M."/>
        </authorList>
    </citation>
    <scope>NUCLEOTIDE SEQUENCE [LARGE SCALE GENOMIC DNA]</scope>
    <source>
        <strain evidence="7 8">RCC1871</strain>
    </source>
</reference>
<accession>A0AAX4NY65</accession>
<evidence type="ECO:0000256" key="1">
    <source>
        <dbReference type="ARBA" id="ARBA00022723"/>
    </source>
</evidence>
<dbReference type="SUPFAM" id="SSF57850">
    <property type="entry name" value="RING/U-box"/>
    <property type="match status" value="1"/>
</dbReference>
<keyword evidence="3" id="KW-0862">Zinc</keyword>
<dbReference type="InterPro" id="IPR013083">
    <property type="entry name" value="Znf_RING/FYVE/PHD"/>
</dbReference>